<dbReference type="InterPro" id="IPR000719">
    <property type="entry name" value="Prot_kinase_dom"/>
</dbReference>
<dbReference type="FunFam" id="3.30.200.20:FF:000260">
    <property type="entry name" value="LRR receptor-like serine/threonine-protein kinase RPK2"/>
    <property type="match status" value="1"/>
</dbReference>
<dbReference type="GO" id="GO:0005886">
    <property type="term" value="C:plasma membrane"/>
    <property type="evidence" value="ECO:0007669"/>
    <property type="project" value="UniProtKB-SubCell"/>
</dbReference>
<dbReference type="PROSITE" id="PS00107">
    <property type="entry name" value="PROTEIN_KINASE_ATP"/>
    <property type="match status" value="1"/>
</dbReference>
<comment type="catalytic activity">
    <reaction evidence="19">
        <text>L-seryl-[protein] + ATP = O-phospho-L-seryl-[protein] + ADP + H(+)</text>
        <dbReference type="Rhea" id="RHEA:17989"/>
        <dbReference type="Rhea" id="RHEA-COMP:9863"/>
        <dbReference type="Rhea" id="RHEA-COMP:11604"/>
        <dbReference type="ChEBI" id="CHEBI:15378"/>
        <dbReference type="ChEBI" id="CHEBI:29999"/>
        <dbReference type="ChEBI" id="CHEBI:30616"/>
        <dbReference type="ChEBI" id="CHEBI:83421"/>
        <dbReference type="ChEBI" id="CHEBI:456216"/>
        <dbReference type="EC" id="2.7.11.1"/>
    </reaction>
</comment>
<evidence type="ECO:0000256" key="7">
    <source>
        <dbReference type="ARBA" id="ARBA00022614"/>
    </source>
</evidence>
<accession>A0AAD8KL28</accession>
<dbReference type="PROSITE" id="PS00108">
    <property type="entry name" value="PROTEIN_KINASE_ST"/>
    <property type="match status" value="1"/>
</dbReference>
<keyword evidence="4" id="KW-1003">Cell membrane</keyword>
<evidence type="ECO:0000256" key="11">
    <source>
        <dbReference type="ARBA" id="ARBA00022737"/>
    </source>
</evidence>
<evidence type="ECO:0000256" key="21">
    <source>
        <dbReference type="RuleBase" id="RU000304"/>
    </source>
</evidence>
<evidence type="ECO:0000256" key="15">
    <source>
        <dbReference type="ARBA" id="ARBA00022989"/>
    </source>
</evidence>
<evidence type="ECO:0000313" key="24">
    <source>
        <dbReference type="Proteomes" id="UP001229421"/>
    </source>
</evidence>
<evidence type="ECO:0000256" key="10">
    <source>
        <dbReference type="ARBA" id="ARBA00022729"/>
    </source>
</evidence>
<evidence type="ECO:0000256" key="3">
    <source>
        <dbReference type="ARBA" id="ARBA00022473"/>
    </source>
</evidence>
<keyword evidence="15" id="KW-1133">Transmembrane helix</keyword>
<keyword evidence="14 20" id="KW-0067">ATP-binding</keyword>
<keyword evidence="10" id="KW-0732">Signal</keyword>
<comment type="catalytic activity">
    <reaction evidence="18">
        <text>L-threonyl-[protein] + ATP = O-phospho-L-threonyl-[protein] + ADP + H(+)</text>
        <dbReference type="Rhea" id="RHEA:46608"/>
        <dbReference type="Rhea" id="RHEA-COMP:11060"/>
        <dbReference type="Rhea" id="RHEA-COMP:11605"/>
        <dbReference type="ChEBI" id="CHEBI:15378"/>
        <dbReference type="ChEBI" id="CHEBI:30013"/>
        <dbReference type="ChEBI" id="CHEBI:30616"/>
        <dbReference type="ChEBI" id="CHEBI:61977"/>
        <dbReference type="ChEBI" id="CHEBI:456216"/>
        <dbReference type="EC" id="2.7.11.1"/>
    </reaction>
</comment>
<dbReference type="GO" id="GO:0009942">
    <property type="term" value="P:longitudinal axis specification"/>
    <property type="evidence" value="ECO:0007669"/>
    <property type="project" value="UniProtKB-ARBA"/>
</dbReference>
<evidence type="ECO:0000256" key="6">
    <source>
        <dbReference type="ARBA" id="ARBA00022553"/>
    </source>
</evidence>
<evidence type="ECO:0000256" key="8">
    <source>
        <dbReference type="ARBA" id="ARBA00022679"/>
    </source>
</evidence>
<evidence type="ECO:0000313" key="23">
    <source>
        <dbReference type="EMBL" id="KAK1423351.1"/>
    </source>
</evidence>
<keyword evidence="24" id="KW-1185">Reference proteome</keyword>
<keyword evidence="16" id="KW-0472">Membrane</keyword>
<dbReference type="InterPro" id="IPR008271">
    <property type="entry name" value="Ser/Thr_kinase_AS"/>
</dbReference>
<sequence length="328" mass="36563">MKSCCISVTYSIRITSMNTATIHTLLCLEHQPVAIGSNPKEVTLFIDIGVKLNFDSVIQATGNFNGSNCIGNGSFGATYKAEISPGLLVAIKRLTVGWFEGVQRFDAEIKTLGRLRHQNVVTLIGYHASETKMFLVYNYIPGGNLEKFIQDRSTRDVEWQILYKIALHVARAVAYLHDQCFPRVVHRDVKPSNILLDNDLNAYLSGFGLARILDKAEIHDTTRVDVSDKADVYGYGVVILELLSDKNALDLSFSSYEIKFNIIGQALMLLREGRANEFFAPGLWDAGPHDDLMEVLHLAVVCTDNSLSVRPTMNEVVRRLNKLKPPSC</sequence>
<keyword evidence="9" id="KW-0812">Transmembrane</keyword>
<evidence type="ECO:0000259" key="22">
    <source>
        <dbReference type="PROSITE" id="PS50011"/>
    </source>
</evidence>
<evidence type="ECO:0000256" key="4">
    <source>
        <dbReference type="ARBA" id="ARBA00022475"/>
    </source>
</evidence>
<keyword evidence="11" id="KW-0677">Repeat</keyword>
<keyword evidence="6" id="KW-0597">Phosphoprotein</keyword>
<dbReference type="GO" id="GO:0005524">
    <property type="term" value="F:ATP binding"/>
    <property type="evidence" value="ECO:0007669"/>
    <property type="project" value="UniProtKB-UniRule"/>
</dbReference>
<dbReference type="Pfam" id="PF00069">
    <property type="entry name" value="Pkinase"/>
    <property type="match status" value="1"/>
</dbReference>
<dbReference type="PIRSF" id="PIRSF000654">
    <property type="entry name" value="Integrin-linked_kinase"/>
    <property type="match status" value="1"/>
</dbReference>
<dbReference type="GO" id="GO:0048508">
    <property type="term" value="P:embryonic meristem development"/>
    <property type="evidence" value="ECO:0007669"/>
    <property type="project" value="UniProtKB-ARBA"/>
</dbReference>
<dbReference type="Proteomes" id="UP001229421">
    <property type="component" value="Unassembled WGS sequence"/>
</dbReference>
<evidence type="ECO:0000256" key="20">
    <source>
        <dbReference type="PROSITE-ProRule" id="PRU10141"/>
    </source>
</evidence>
<evidence type="ECO:0000256" key="14">
    <source>
        <dbReference type="ARBA" id="ARBA00022840"/>
    </source>
</evidence>
<evidence type="ECO:0000256" key="12">
    <source>
        <dbReference type="ARBA" id="ARBA00022741"/>
    </source>
</evidence>
<keyword evidence="13" id="KW-0418">Kinase</keyword>
<dbReference type="SUPFAM" id="SSF56112">
    <property type="entry name" value="Protein kinase-like (PK-like)"/>
    <property type="match status" value="1"/>
</dbReference>
<evidence type="ECO:0000256" key="16">
    <source>
        <dbReference type="ARBA" id="ARBA00023136"/>
    </source>
</evidence>
<proteinExistence type="inferred from homology"/>
<evidence type="ECO:0000256" key="5">
    <source>
        <dbReference type="ARBA" id="ARBA00022527"/>
    </source>
</evidence>
<dbReference type="PROSITE" id="PS50011">
    <property type="entry name" value="PROTEIN_KINASE_DOM"/>
    <property type="match status" value="1"/>
</dbReference>
<feature type="binding site" evidence="20">
    <location>
        <position position="92"/>
    </location>
    <ligand>
        <name>ATP</name>
        <dbReference type="ChEBI" id="CHEBI:30616"/>
    </ligand>
</feature>
<evidence type="ECO:0000256" key="9">
    <source>
        <dbReference type="ARBA" id="ARBA00022692"/>
    </source>
</evidence>
<dbReference type="EMBL" id="JAUHHV010000005">
    <property type="protein sequence ID" value="KAK1423351.1"/>
    <property type="molecule type" value="Genomic_DNA"/>
</dbReference>
<dbReference type="PANTHER" id="PTHR48006">
    <property type="entry name" value="LEUCINE-RICH REPEAT-CONTAINING PROTEIN DDB_G0281931-RELATED"/>
    <property type="match status" value="1"/>
</dbReference>
<keyword evidence="8" id="KW-0808">Transferase</keyword>
<dbReference type="GO" id="GO:0004674">
    <property type="term" value="F:protein serine/threonine kinase activity"/>
    <property type="evidence" value="ECO:0007669"/>
    <property type="project" value="UniProtKB-KW"/>
</dbReference>
<dbReference type="PANTHER" id="PTHR48006:SF94">
    <property type="entry name" value="PROTEIN KINASE DOMAIN-CONTAINING PROTEIN"/>
    <property type="match status" value="1"/>
</dbReference>
<organism evidence="23 24">
    <name type="scientific">Tagetes erecta</name>
    <name type="common">African marigold</name>
    <dbReference type="NCBI Taxonomy" id="13708"/>
    <lineage>
        <taxon>Eukaryota</taxon>
        <taxon>Viridiplantae</taxon>
        <taxon>Streptophyta</taxon>
        <taxon>Embryophyta</taxon>
        <taxon>Tracheophyta</taxon>
        <taxon>Spermatophyta</taxon>
        <taxon>Magnoliopsida</taxon>
        <taxon>eudicotyledons</taxon>
        <taxon>Gunneridae</taxon>
        <taxon>Pentapetalae</taxon>
        <taxon>asterids</taxon>
        <taxon>campanulids</taxon>
        <taxon>Asterales</taxon>
        <taxon>Asteraceae</taxon>
        <taxon>Asteroideae</taxon>
        <taxon>Heliantheae alliance</taxon>
        <taxon>Tageteae</taxon>
        <taxon>Tagetes</taxon>
    </lineage>
</organism>
<keyword evidence="17" id="KW-0675">Receptor</keyword>
<feature type="domain" description="Protein kinase" evidence="22">
    <location>
        <begin position="64"/>
        <end position="323"/>
    </location>
</feature>
<protein>
    <recommendedName>
        <fullName evidence="2">non-specific serine/threonine protein kinase</fullName>
        <ecNumber evidence="2">2.7.11.1</ecNumber>
    </recommendedName>
</protein>
<keyword evidence="5 21" id="KW-0723">Serine/threonine-protein kinase</keyword>
<evidence type="ECO:0000256" key="1">
    <source>
        <dbReference type="ARBA" id="ARBA00004251"/>
    </source>
</evidence>
<dbReference type="GO" id="GO:0009414">
    <property type="term" value="P:response to water deprivation"/>
    <property type="evidence" value="ECO:0007669"/>
    <property type="project" value="UniProtKB-ARBA"/>
</dbReference>
<dbReference type="GO" id="GO:0009945">
    <property type="term" value="P:radial axis specification"/>
    <property type="evidence" value="ECO:0007669"/>
    <property type="project" value="UniProtKB-ARBA"/>
</dbReference>
<keyword evidence="3" id="KW-0217">Developmental protein</keyword>
<dbReference type="AlphaFoldDB" id="A0AAD8KL28"/>
<comment type="subcellular location">
    <subcellularLocation>
        <location evidence="1">Cell membrane</location>
        <topology evidence="1">Single-pass type I membrane protein</topology>
    </subcellularLocation>
</comment>
<comment type="similarity">
    <text evidence="21">Belongs to the protein kinase superfamily.</text>
</comment>
<evidence type="ECO:0000256" key="17">
    <source>
        <dbReference type="ARBA" id="ARBA00023170"/>
    </source>
</evidence>
<evidence type="ECO:0000256" key="19">
    <source>
        <dbReference type="ARBA" id="ARBA00048679"/>
    </source>
</evidence>
<dbReference type="InterPro" id="IPR051824">
    <property type="entry name" value="LRR_Rcpt-Like_S/T_Kinase"/>
</dbReference>
<reference evidence="23" key="1">
    <citation type="journal article" date="2023" name="bioRxiv">
        <title>Improved chromosome-level genome assembly for marigold (Tagetes erecta).</title>
        <authorList>
            <person name="Jiang F."/>
            <person name="Yuan L."/>
            <person name="Wang S."/>
            <person name="Wang H."/>
            <person name="Xu D."/>
            <person name="Wang A."/>
            <person name="Fan W."/>
        </authorList>
    </citation>
    <scope>NUCLEOTIDE SEQUENCE</scope>
    <source>
        <strain evidence="23">WSJ</strain>
        <tissue evidence="23">Leaf</tissue>
    </source>
</reference>
<dbReference type="GO" id="GO:0009409">
    <property type="term" value="P:response to cold"/>
    <property type="evidence" value="ECO:0007669"/>
    <property type="project" value="UniProtKB-ARBA"/>
</dbReference>
<dbReference type="SMART" id="SM00220">
    <property type="entry name" value="S_TKc"/>
    <property type="match status" value="1"/>
</dbReference>
<dbReference type="Gene3D" id="3.30.200.20">
    <property type="entry name" value="Phosphorylase Kinase, domain 1"/>
    <property type="match status" value="1"/>
</dbReference>
<dbReference type="Gene3D" id="1.10.510.10">
    <property type="entry name" value="Transferase(Phosphotransferase) domain 1"/>
    <property type="match status" value="1"/>
</dbReference>
<evidence type="ECO:0000256" key="2">
    <source>
        <dbReference type="ARBA" id="ARBA00012513"/>
    </source>
</evidence>
<dbReference type="InterPro" id="IPR017441">
    <property type="entry name" value="Protein_kinase_ATP_BS"/>
</dbReference>
<comment type="caution">
    <text evidence="23">The sequence shown here is derived from an EMBL/GenBank/DDBJ whole genome shotgun (WGS) entry which is preliminary data.</text>
</comment>
<keyword evidence="12 20" id="KW-0547">Nucleotide-binding</keyword>
<dbReference type="InterPro" id="IPR011009">
    <property type="entry name" value="Kinase-like_dom_sf"/>
</dbReference>
<dbReference type="FunFam" id="1.10.510.10:FF:000192">
    <property type="entry name" value="LRR receptor-like serine/threonine-protein kinase RPK2"/>
    <property type="match status" value="1"/>
</dbReference>
<evidence type="ECO:0000256" key="18">
    <source>
        <dbReference type="ARBA" id="ARBA00047899"/>
    </source>
</evidence>
<keyword evidence="7" id="KW-0433">Leucine-rich repeat</keyword>
<gene>
    <name evidence="23" type="ORF">QVD17_18650</name>
</gene>
<name>A0AAD8KL28_TARER</name>
<evidence type="ECO:0000256" key="13">
    <source>
        <dbReference type="ARBA" id="ARBA00022777"/>
    </source>
</evidence>
<dbReference type="EC" id="2.7.11.1" evidence="2"/>